<reference evidence="15 16" key="1">
    <citation type="journal article" date="2018" name="Mol. Plant">
        <title>The genome of Artemisia annua provides insight into the evolution of Asteraceae family and artemisinin biosynthesis.</title>
        <authorList>
            <person name="Shen Q."/>
            <person name="Zhang L."/>
            <person name="Liao Z."/>
            <person name="Wang S."/>
            <person name="Yan T."/>
            <person name="Shi P."/>
            <person name="Liu M."/>
            <person name="Fu X."/>
            <person name="Pan Q."/>
            <person name="Wang Y."/>
            <person name="Lv Z."/>
            <person name="Lu X."/>
            <person name="Zhang F."/>
            <person name="Jiang W."/>
            <person name="Ma Y."/>
            <person name="Chen M."/>
            <person name="Hao X."/>
            <person name="Li L."/>
            <person name="Tang Y."/>
            <person name="Lv G."/>
            <person name="Zhou Y."/>
            <person name="Sun X."/>
            <person name="Brodelius P.E."/>
            <person name="Rose J.K.C."/>
            <person name="Tang K."/>
        </authorList>
    </citation>
    <scope>NUCLEOTIDE SEQUENCE [LARGE SCALE GENOMIC DNA]</scope>
    <source>
        <strain evidence="16">cv. Huhao1</strain>
        <tissue evidence="15">Leaf</tissue>
    </source>
</reference>
<keyword evidence="5 14" id="KW-0812">Transmembrane</keyword>
<evidence type="ECO:0000256" key="13">
    <source>
        <dbReference type="RuleBase" id="RU000461"/>
    </source>
</evidence>
<comment type="pathway">
    <text evidence="2">Secondary metabolite biosynthesis; terpenoid biosynthesis.</text>
</comment>
<dbReference type="PANTHER" id="PTHR47955:SF9">
    <property type="entry name" value="PREMNASPIRODIENE OXYGENASE-LIKE"/>
    <property type="match status" value="1"/>
</dbReference>
<evidence type="ECO:0000256" key="12">
    <source>
        <dbReference type="PIRSR" id="PIRSR602401-1"/>
    </source>
</evidence>
<evidence type="ECO:0000256" key="7">
    <source>
        <dbReference type="ARBA" id="ARBA00022989"/>
    </source>
</evidence>
<evidence type="ECO:0000256" key="5">
    <source>
        <dbReference type="ARBA" id="ARBA00022692"/>
    </source>
</evidence>
<comment type="cofactor">
    <cofactor evidence="12">
        <name>heme</name>
        <dbReference type="ChEBI" id="CHEBI:30413"/>
    </cofactor>
</comment>
<keyword evidence="16" id="KW-1185">Reference proteome</keyword>
<keyword evidence="9 12" id="KW-0408">Iron</keyword>
<dbReference type="GO" id="GO:0020037">
    <property type="term" value="F:heme binding"/>
    <property type="evidence" value="ECO:0007669"/>
    <property type="project" value="InterPro"/>
</dbReference>
<dbReference type="InterPro" id="IPR002401">
    <property type="entry name" value="Cyt_P450_E_grp-I"/>
</dbReference>
<keyword evidence="8 13" id="KW-0560">Oxidoreductase</keyword>
<evidence type="ECO:0000256" key="10">
    <source>
        <dbReference type="ARBA" id="ARBA00023033"/>
    </source>
</evidence>
<dbReference type="InterPro" id="IPR036396">
    <property type="entry name" value="Cyt_P450_sf"/>
</dbReference>
<comment type="similarity">
    <text evidence="3 13">Belongs to the cytochrome P450 family.</text>
</comment>
<evidence type="ECO:0000256" key="9">
    <source>
        <dbReference type="ARBA" id="ARBA00023004"/>
    </source>
</evidence>
<dbReference type="AlphaFoldDB" id="A0A2U1MQZ2"/>
<evidence type="ECO:0000313" key="16">
    <source>
        <dbReference type="Proteomes" id="UP000245207"/>
    </source>
</evidence>
<keyword evidence="7 14" id="KW-1133">Transmembrane helix</keyword>
<evidence type="ECO:0000256" key="8">
    <source>
        <dbReference type="ARBA" id="ARBA00023002"/>
    </source>
</evidence>
<protein>
    <submittedName>
        <fullName evidence="15">Cytochrome P450</fullName>
    </submittedName>
</protein>
<dbReference type="GO" id="GO:0051762">
    <property type="term" value="P:sesquiterpene biosynthetic process"/>
    <property type="evidence" value="ECO:0007669"/>
    <property type="project" value="UniProtKB-ARBA"/>
</dbReference>
<evidence type="ECO:0000256" key="1">
    <source>
        <dbReference type="ARBA" id="ARBA00004370"/>
    </source>
</evidence>
<feature type="binding site" description="axial binding residue" evidence="12">
    <location>
        <position position="448"/>
    </location>
    <ligand>
        <name>heme</name>
        <dbReference type="ChEBI" id="CHEBI:30413"/>
    </ligand>
    <ligandPart>
        <name>Fe</name>
        <dbReference type="ChEBI" id="CHEBI:18248"/>
    </ligandPart>
</feature>
<organism evidence="15 16">
    <name type="scientific">Artemisia annua</name>
    <name type="common">Sweet wormwood</name>
    <dbReference type="NCBI Taxonomy" id="35608"/>
    <lineage>
        <taxon>Eukaryota</taxon>
        <taxon>Viridiplantae</taxon>
        <taxon>Streptophyta</taxon>
        <taxon>Embryophyta</taxon>
        <taxon>Tracheophyta</taxon>
        <taxon>Spermatophyta</taxon>
        <taxon>Magnoliopsida</taxon>
        <taxon>eudicotyledons</taxon>
        <taxon>Gunneridae</taxon>
        <taxon>Pentapetalae</taxon>
        <taxon>asterids</taxon>
        <taxon>campanulids</taxon>
        <taxon>Asterales</taxon>
        <taxon>Asteraceae</taxon>
        <taxon>Asteroideae</taxon>
        <taxon>Anthemideae</taxon>
        <taxon>Artemisiinae</taxon>
        <taxon>Artemisia</taxon>
    </lineage>
</organism>
<dbReference type="PROSITE" id="PS00086">
    <property type="entry name" value="CYTOCHROME_P450"/>
    <property type="match status" value="1"/>
</dbReference>
<keyword evidence="4 12" id="KW-0349">Heme</keyword>
<comment type="caution">
    <text evidence="15">The sequence shown here is derived from an EMBL/GenBank/DDBJ whole genome shotgun (WGS) entry which is preliminary data.</text>
</comment>
<evidence type="ECO:0000313" key="15">
    <source>
        <dbReference type="EMBL" id="PWA63652.1"/>
    </source>
</evidence>
<evidence type="ECO:0000256" key="4">
    <source>
        <dbReference type="ARBA" id="ARBA00022617"/>
    </source>
</evidence>
<sequence>MEMLSIFYSWLFPTILILSVSCLFIYTLCPTNSPHPPSPQKLPIIGNLHQLQGKSRHKTLWKLSQKHGPVMLLHFGSKPFLVISSSSMAKEVLKTHDHLLCTRPIFQGTKRLTYNYLDIAFSPHDDHWREMRKVLVSEFLGPKRAKLFSHVTKMEISDMIQSLSLHPSNTAVNLDNKFLALTNAIIGKVAFGKSYREEPFKGASLKEMIDEAMVMLGDSFGDNFPIFGWILDEIGGRNRRIEVCFNNIDDYIQRILNEHIDNIAEETNDSEKDFVHALLELRSNKNTCDGSQLTKDDMKALILDVFLGGIDSTVVTMVWAMSEIVKNSRVMQKLQAEIRRCVGTKPELDGSDITKMTYLKMVLKETLRLHPPAPLLIPHECISHCQIGGYDVFPGTGVFINAWAIAREPDTWGLNPTEFYPERFETLEVDYVAKHFEMVPFGGGRRTCPGYNSALGTIEFTLANLLYWFDWEVPDGVKNENLNMEEDGSLVVRKKTPLCLVPIKKYWQDLK</sequence>
<keyword evidence="10 13" id="KW-0503">Monooxygenase</keyword>
<comment type="subcellular location">
    <subcellularLocation>
        <location evidence="1">Membrane</location>
    </subcellularLocation>
</comment>
<dbReference type="PRINTS" id="PR00385">
    <property type="entry name" value="P450"/>
</dbReference>
<evidence type="ECO:0000256" key="2">
    <source>
        <dbReference type="ARBA" id="ARBA00004721"/>
    </source>
</evidence>
<dbReference type="GO" id="GO:0005506">
    <property type="term" value="F:iron ion binding"/>
    <property type="evidence" value="ECO:0007669"/>
    <property type="project" value="InterPro"/>
</dbReference>
<dbReference type="EMBL" id="PKPP01004592">
    <property type="protein sequence ID" value="PWA63652.1"/>
    <property type="molecule type" value="Genomic_DNA"/>
</dbReference>
<dbReference type="OrthoDB" id="2789670at2759"/>
<dbReference type="GO" id="GO:0016712">
    <property type="term" value="F:oxidoreductase activity, acting on paired donors, with incorporation or reduction of molecular oxygen, reduced flavin or flavoprotein as one donor, and incorporation of one atom of oxygen"/>
    <property type="evidence" value="ECO:0007669"/>
    <property type="project" value="UniProtKB-ARBA"/>
</dbReference>
<feature type="transmembrane region" description="Helical" evidence="14">
    <location>
        <begin position="7"/>
        <end position="28"/>
    </location>
</feature>
<dbReference type="FunFam" id="1.10.630.10:FF:000011">
    <property type="entry name" value="Cytochrome P450 83B1"/>
    <property type="match status" value="1"/>
</dbReference>
<proteinExistence type="inferred from homology"/>
<dbReference type="InterPro" id="IPR017972">
    <property type="entry name" value="Cyt_P450_CS"/>
</dbReference>
<dbReference type="InterPro" id="IPR001128">
    <property type="entry name" value="Cyt_P450"/>
</dbReference>
<name>A0A2U1MQZ2_ARTAN</name>
<dbReference type="CDD" id="cd11072">
    <property type="entry name" value="CYP71-like"/>
    <property type="match status" value="1"/>
</dbReference>
<evidence type="ECO:0000256" key="6">
    <source>
        <dbReference type="ARBA" id="ARBA00022723"/>
    </source>
</evidence>
<keyword evidence="11 14" id="KW-0472">Membrane</keyword>
<evidence type="ECO:0000256" key="3">
    <source>
        <dbReference type="ARBA" id="ARBA00010617"/>
    </source>
</evidence>
<dbReference type="Gene3D" id="1.10.630.10">
    <property type="entry name" value="Cytochrome P450"/>
    <property type="match status" value="1"/>
</dbReference>
<dbReference type="PANTHER" id="PTHR47955">
    <property type="entry name" value="CYTOCHROME P450 FAMILY 71 PROTEIN"/>
    <property type="match status" value="1"/>
</dbReference>
<dbReference type="SUPFAM" id="SSF48264">
    <property type="entry name" value="Cytochrome P450"/>
    <property type="match status" value="1"/>
</dbReference>
<evidence type="ECO:0000256" key="11">
    <source>
        <dbReference type="ARBA" id="ARBA00023136"/>
    </source>
</evidence>
<accession>A0A2U1MQZ2</accession>
<dbReference type="Pfam" id="PF00067">
    <property type="entry name" value="p450"/>
    <property type="match status" value="1"/>
</dbReference>
<keyword evidence="6 12" id="KW-0479">Metal-binding</keyword>
<dbReference type="Proteomes" id="UP000245207">
    <property type="component" value="Unassembled WGS sequence"/>
</dbReference>
<dbReference type="GO" id="GO:0016020">
    <property type="term" value="C:membrane"/>
    <property type="evidence" value="ECO:0007669"/>
    <property type="project" value="UniProtKB-SubCell"/>
</dbReference>
<gene>
    <name evidence="15" type="ORF">CTI12_AA324370</name>
</gene>
<dbReference type="PRINTS" id="PR00463">
    <property type="entry name" value="EP450I"/>
</dbReference>
<evidence type="ECO:0000256" key="14">
    <source>
        <dbReference type="SAM" id="Phobius"/>
    </source>
</evidence>
<dbReference type="STRING" id="35608.A0A2U1MQZ2"/>